<evidence type="ECO:0000259" key="4">
    <source>
        <dbReference type="PROSITE" id="PS50893"/>
    </source>
</evidence>
<dbReference type="PROSITE" id="PS00211">
    <property type="entry name" value="ABC_TRANSPORTER_1"/>
    <property type="match status" value="1"/>
</dbReference>
<comment type="caution">
    <text evidence="5">The sequence shown here is derived from an EMBL/GenBank/DDBJ whole genome shotgun (WGS) entry which is preliminary data.</text>
</comment>
<dbReference type="SUPFAM" id="SSF52540">
    <property type="entry name" value="P-loop containing nucleoside triphosphate hydrolases"/>
    <property type="match status" value="1"/>
</dbReference>
<sequence>MNGDTAASPATLQDDARSGGRPDSTSVLVATDLRKNFGAVAALAGASLHLRRGEVMALMGDNGAGKSTLVKSIAGVVVPDSGEILINGEPRRFAGPGDALRAGIETVYQDLALVDSMSASENVFLGREPVKAGPLGRLFKLVDRRRMADDAGQALAGIGAKIPSLADSVSAMSGGQRQALAVARAMLWGKNIVMLDEPTAALGVQESEGVLEIISALKSQDVSVLMISHNLEHVFKVADRVTVMRQGRTVGERHIRDVVANDIVGLITGGSEVS</sequence>
<gene>
    <name evidence="5" type="ORF">OUY24_22990</name>
</gene>
<dbReference type="InterPro" id="IPR027417">
    <property type="entry name" value="P-loop_NTPase"/>
</dbReference>
<dbReference type="Proteomes" id="UP001212498">
    <property type="component" value="Unassembled WGS sequence"/>
</dbReference>
<dbReference type="Pfam" id="PF00005">
    <property type="entry name" value="ABC_tran"/>
    <property type="match status" value="1"/>
</dbReference>
<dbReference type="GO" id="GO:0005524">
    <property type="term" value="F:ATP binding"/>
    <property type="evidence" value="ECO:0007669"/>
    <property type="project" value="UniProtKB-KW"/>
</dbReference>
<organism evidence="5 6">
    <name type="scientific">Nonomuraea ferruginea</name>
    <dbReference type="NCBI Taxonomy" id="46174"/>
    <lineage>
        <taxon>Bacteria</taxon>
        <taxon>Bacillati</taxon>
        <taxon>Actinomycetota</taxon>
        <taxon>Actinomycetes</taxon>
        <taxon>Streptosporangiales</taxon>
        <taxon>Streptosporangiaceae</taxon>
        <taxon>Nonomuraea</taxon>
    </lineage>
</organism>
<accession>A0ABT4T2Z3</accession>
<keyword evidence="1" id="KW-0547">Nucleotide-binding</keyword>
<feature type="domain" description="ABC transporter" evidence="4">
    <location>
        <begin position="28"/>
        <end position="271"/>
    </location>
</feature>
<evidence type="ECO:0000256" key="3">
    <source>
        <dbReference type="SAM" id="MobiDB-lite"/>
    </source>
</evidence>
<dbReference type="PANTHER" id="PTHR43790">
    <property type="entry name" value="CARBOHYDRATE TRANSPORT ATP-BINDING PROTEIN MG119-RELATED"/>
    <property type="match status" value="1"/>
</dbReference>
<feature type="region of interest" description="Disordered" evidence="3">
    <location>
        <begin position="1"/>
        <end position="24"/>
    </location>
</feature>
<dbReference type="InterPro" id="IPR003593">
    <property type="entry name" value="AAA+_ATPase"/>
</dbReference>
<proteinExistence type="predicted"/>
<dbReference type="SMART" id="SM00382">
    <property type="entry name" value="AAA"/>
    <property type="match status" value="1"/>
</dbReference>
<dbReference type="InterPro" id="IPR003439">
    <property type="entry name" value="ABC_transporter-like_ATP-bd"/>
</dbReference>
<name>A0ABT4T2Z3_9ACTN</name>
<evidence type="ECO:0000256" key="1">
    <source>
        <dbReference type="ARBA" id="ARBA00022741"/>
    </source>
</evidence>
<evidence type="ECO:0000256" key="2">
    <source>
        <dbReference type="ARBA" id="ARBA00022840"/>
    </source>
</evidence>
<dbReference type="InterPro" id="IPR050107">
    <property type="entry name" value="ABC_carbohydrate_import_ATPase"/>
</dbReference>
<dbReference type="Gene3D" id="3.40.50.300">
    <property type="entry name" value="P-loop containing nucleotide triphosphate hydrolases"/>
    <property type="match status" value="1"/>
</dbReference>
<evidence type="ECO:0000313" key="5">
    <source>
        <dbReference type="EMBL" id="MDA0643505.1"/>
    </source>
</evidence>
<keyword evidence="2 5" id="KW-0067">ATP-binding</keyword>
<evidence type="ECO:0000313" key="6">
    <source>
        <dbReference type="Proteomes" id="UP001212498"/>
    </source>
</evidence>
<dbReference type="CDD" id="cd03216">
    <property type="entry name" value="ABC_Carb_Monos_I"/>
    <property type="match status" value="1"/>
</dbReference>
<keyword evidence="6" id="KW-1185">Reference proteome</keyword>
<dbReference type="PANTHER" id="PTHR43790:SF8">
    <property type="entry name" value="SUGAR ABC TRANSPORTER ATP-BINDING PROTEIN"/>
    <property type="match status" value="1"/>
</dbReference>
<dbReference type="PROSITE" id="PS50893">
    <property type="entry name" value="ABC_TRANSPORTER_2"/>
    <property type="match status" value="1"/>
</dbReference>
<protein>
    <submittedName>
        <fullName evidence="5">ATP-binding cassette domain-containing protein</fullName>
    </submittedName>
</protein>
<dbReference type="InterPro" id="IPR017871">
    <property type="entry name" value="ABC_transporter-like_CS"/>
</dbReference>
<dbReference type="RefSeq" id="WP_271277759.1">
    <property type="nucleotide sequence ID" value="NZ_BAABFD010000018.1"/>
</dbReference>
<dbReference type="EMBL" id="JAPNUD010000068">
    <property type="protein sequence ID" value="MDA0643505.1"/>
    <property type="molecule type" value="Genomic_DNA"/>
</dbReference>
<reference evidence="5 6" key="1">
    <citation type="submission" date="2022-11" db="EMBL/GenBank/DDBJ databases">
        <title>Nonomuraea corallina sp. nov., a new species of the genus Nonomuraea isolated from sea side sediment in Thai sea.</title>
        <authorList>
            <person name="Ngamcharungchit C."/>
            <person name="Matsumoto A."/>
            <person name="Suriyachadkun C."/>
            <person name="Panbangred W."/>
            <person name="Inahashi Y."/>
            <person name="Intra B."/>
        </authorList>
    </citation>
    <scope>NUCLEOTIDE SEQUENCE [LARGE SCALE GENOMIC DNA]</scope>
    <source>
        <strain evidence="5 6">DSM 43553</strain>
    </source>
</reference>